<evidence type="ECO:0000256" key="1">
    <source>
        <dbReference type="ARBA" id="ARBA00009013"/>
    </source>
</evidence>
<accession>A0A8J7RHM1</accession>
<dbReference type="InterPro" id="IPR002645">
    <property type="entry name" value="STAS_dom"/>
</dbReference>
<dbReference type="GO" id="GO:0043856">
    <property type="term" value="F:anti-sigma factor antagonist activity"/>
    <property type="evidence" value="ECO:0007669"/>
    <property type="project" value="InterPro"/>
</dbReference>
<dbReference type="RefSeq" id="WP_210509786.1">
    <property type="nucleotide sequence ID" value="NZ_JAFIDN010000001.1"/>
</dbReference>
<feature type="domain" description="STAS" evidence="3">
    <location>
        <begin position="29"/>
        <end position="111"/>
    </location>
</feature>
<dbReference type="InterPro" id="IPR003658">
    <property type="entry name" value="Anti-sigma_ant"/>
</dbReference>
<gene>
    <name evidence="4" type="ORF">NATSA_01665</name>
</gene>
<dbReference type="Proteomes" id="UP000673975">
    <property type="component" value="Unassembled WGS sequence"/>
</dbReference>
<keyword evidence="5" id="KW-1185">Reference proteome</keyword>
<comment type="similarity">
    <text evidence="1 2">Belongs to the anti-sigma-factor antagonist family.</text>
</comment>
<evidence type="ECO:0000313" key="5">
    <source>
        <dbReference type="Proteomes" id="UP000673975"/>
    </source>
</evidence>
<dbReference type="NCBIfam" id="TIGR00377">
    <property type="entry name" value="ant_ant_sig"/>
    <property type="match status" value="1"/>
</dbReference>
<dbReference type="EMBL" id="JAFIDN010000001">
    <property type="protein sequence ID" value="MBP3191362.1"/>
    <property type="molecule type" value="Genomic_DNA"/>
</dbReference>
<dbReference type="Pfam" id="PF01740">
    <property type="entry name" value="STAS"/>
    <property type="match status" value="1"/>
</dbReference>
<evidence type="ECO:0000313" key="4">
    <source>
        <dbReference type="EMBL" id="MBP3191362.1"/>
    </source>
</evidence>
<dbReference type="PANTHER" id="PTHR33495:SF2">
    <property type="entry name" value="ANTI-SIGMA FACTOR ANTAGONIST TM_1081-RELATED"/>
    <property type="match status" value="1"/>
</dbReference>
<proteinExistence type="inferred from homology"/>
<dbReference type="InterPro" id="IPR036513">
    <property type="entry name" value="STAS_dom_sf"/>
</dbReference>
<protein>
    <recommendedName>
        <fullName evidence="2">Anti-sigma factor antagonist</fullName>
    </recommendedName>
</protein>
<dbReference type="CDD" id="cd07043">
    <property type="entry name" value="STAS_anti-anti-sigma_factors"/>
    <property type="match status" value="1"/>
</dbReference>
<organism evidence="4 5">
    <name type="scientific">Natronogracilivirga saccharolytica</name>
    <dbReference type="NCBI Taxonomy" id="2812953"/>
    <lineage>
        <taxon>Bacteria</taxon>
        <taxon>Pseudomonadati</taxon>
        <taxon>Balneolota</taxon>
        <taxon>Balneolia</taxon>
        <taxon>Balneolales</taxon>
        <taxon>Cyclonatronaceae</taxon>
        <taxon>Natronogracilivirga</taxon>
    </lineage>
</organism>
<dbReference type="AlphaFoldDB" id="A0A8J7RHM1"/>
<name>A0A8J7RHM1_9BACT</name>
<reference evidence="4" key="1">
    <citation type="submission" date="2021-02" db="EMBL/GenBank/DDBJ databases">
        <title>Natronogracilivirga saccharolytica gen. nov. sp. nov. a new anaerobic, haloalkiliphilic carbohydrate-fermenting bacterium from soda lake and proposing of Cyclonatronumiaceae fam. nov. in the phylum Balneolaeota.</title>
        <authorList>
            <person name="Zhilina T.N."/>
            <person name="Sorokin D.Y."/>
            <person name="Zavarzina D.G."/>
            <person name="Toshchakov S.V."/>
            <person name="Kublanov I.V."/>
        </authorList>
    </citation>
    <scope>NUCLEOTIDE SEQUENCE</scope>
    <source>
        <strain evidence="4">Z-1702</strain>
    </source>
</reference>
<dbReference type="Gene3D" id="3.30.750.24">
    <property type="entry name" value="STAS domain"/>
    <property type="match status" value="1"/>
</dbReference>
<dbReference type="PANTHER" id="PTHR33495">
    <property type="entry name" value="ANTI-SIGMA FACTOR ANTAGONIST TM_1081-RELATED-RELATED"/>
    <property type="match status" value="1"/>
</dbReference>
<comment type="caution">
    <text evidence="4">The sequence shown here is derived from an EMBL/GenBank/DDBJ whole genome shotgun (WGS) entry which is preliminary data.</text>
</comment>
<sequence>MSFNISERYNCVVIEFKGDVMGGPDALTLNEKLHELIDQGKKNAVVDLSKVKFMNSSGLGMLIGALTTMRNAGGDLRIANATDKIQSLLMITKLITVFQHFRSLEEAVESFSKQE</sequence>
<evidence type="ECO:0000259" key="3">
    <source>
        <dbReference type="PROSITE" id="PS50801"/>
    </source>
</evidence>
<dbReference type="PROSITE" id="PS50801">
    <property type="entry name" value="STAS"/>
    <property type="match status" value="1"/>
</dbReference>
<evidence type="ECO:0000256" key="2">
    <source>
        <dbReference type="RuleBase" id="RU003749"/>
    </source>
</evidence>
<dbReference type="SUPFAM" id="SSF52091">
    <property type="entry name" value="SpoIIaa-like"/>
    <property type="match status" value="1"/>
</dbReference>